<dbReference type="AlphaFoldDB" id="A0A7C4ZEU8"/>
<evidence type="ECO:0000313" key="9">
    <source>
        <dbReference type="EMBL" id="HGY10712.1"/>
    </source>
</evidence>
<dbReference type="SUPFAM" id="SSF53137">
    <property type="entry name" value="Translational machinery components"/>
    <property type="match status" value="1"/>
</dbReference>
<dbReference type="CDD" id="cd00432">
    <property type="entry name" value="Ribosomal_L18_L5e"/>
    <property type="match status" value="1"/>
</dbReference>
<evidence type="ECO:0000256" key="2">
    <source>
        <dbReference type="ARBA" id="ARBA00022730"/>
    </source>
</evidence>
<evidence type="ECO:0000256" key="5">
    <source>
        <dbReference type="ARBA" id="ARBA00023274"/>
    </source>
</evidence>
<evidence type="ECO:0000256" key="4">
    <source>
        <dbReference type="ARBA" id="ARBA00022980"/>
    </source>
</evidence>
<dbReference type="Proteomes" id="UP000885759">
    <property type="component" value="Unassembled WGS sequence"/>
</dbReference>
<evidence type="ECO:0000256" key="6">
    <source>
        <dbReference type="ARBA" id="ARBA00035197"/>
    </source>
</evidence>
<dbReference type="GO" id="GO:0022625">
    <property type="term" value="C:cytosolic large ribosomal subunit"/>
    <property type="evidence" value="ECO:0007669"/>
    <property type="project" value="TreeGrafter"/>
</dbReference>
<dbReference type="FunFam" id="3.30.420.100:FF:000001">
    <property type="entry name" value="50S ribosomal protein L18"/>
    <property type="match status" value="1"/>
</dbReference>
<keyword evidence="5 8" id="KW-0687">Ribonucleoprotein</keyword>
<keyword evidence="2 8" id="KW-0699">rRNA-binding</keyword>
<dbReference type="Gene3D" id="3.30.420.100">
    <property type="match status" value="1"/>
</dbReference>
<dbReference type="GO" id="GO:0006412">
    <property type="term" value="P:translation"/>
    <property type="evidence" value="ECO:0007669"/>
    <property type="project" value="UniProtKB-UniRule"/>
</dbReference>
<evidence type="ECO:0000256" key="3">
    <source>
        <dbReference type="ARBA" id="ARBA00022884"/>
    </source>
</evidence>
<dbReference type="InterPro" id="IPR057268">
    <property type="entry name" value="Ribosomal_L18"/>
</dbReference>
<evidence type="ECO:0000256" key="1">
    <source>
        <dbReference type="ARBA" id="ARBA00007116"/>
    </source>
</evidence>
<dbReference type="InterPro" id="IPR005484">
    <property type="entry name" value="Ribosomal_uL18_bac/plant/anim"/>
</dbReference>
<evidence type="ECO:0000256" key="8">
    <source>
        <dbReference type="HAMAP-Rule" id="MF_01337"/>
    </source>
</evidence>
<sequence>MARLNTFQRRKFRTRKRVKRSGRPRLTVYRSLSHIYAQIIDDEAGQTLVASSTLALGVKGNKTEAAKQVGADLAKKAVEKGIKQVVFDRGAYKYHGRVKALAEAAREAGLEF</sequence>
<dbReference type="GO" id="GO:0003735">
    <property type="term" value="F:structural constituent of ribosome"/>
    <property type="evidence" value="ECO:0007669"/>
    <property type="project" value="InterPro"/>
</dbReference>
<gene>
    <name evidence="8" type="primary">rplR</name>
    <name evidence="9" type="ORF">ENK37_11795</name>
</gene>
<dbReference type="NCBIfam" id="TIGR00060">
    <property type="entry name" value="L18_bact"/>
    <property type="match status" value="1"/>
</dbReference>
<evidence type="ECO:0000256" key="7">
    <source>
        <dbReference type="ARBA" id="ARBA00053375"/>
    </source>
</evidence>
<organism evidence="9">
    <name type="scientific">Oceanithermus profundus</name>
    <dbReference type="NCBI Taxonomy" id="187137"/>
    <lineage>
        <taxon>Bacteria</taxon>
        <taxon>Thermotogati</taxon>
        <taxon>Deinococcota</taxon>
        <taxon>Deinococci</taxon>
        <taxon>Thermales</taxon>
        <taxon>Thermaceae</taxon>
        <taxon>Oceanithermus</taxon>
    </lineage>
</organism>
<comment type="function">
    <text evidence="7 8">This is one of the proteins that bind and probably mediate the attachment of the 5S RNA into the large ribosomal subunit, where it forms part of the central protuberance.</text>
</comment>
<dbReference type="InterPro" id="IPR004389">
    <property type="entry name" value="Ribosomal_uL18_bac-type"/>
</dbReference>
<protein>
    <recommendedName>
        <fullName evidence="6 8">Large ribosomal subunit protein uL18</fullName>
    </recommendedName>
</protein>
<dbReference type="PANTHER" id="PTHR12899">
    <property type="entry name" value="39S RIBOSOMAL PROTEIN L18, MITOCHONDRIAL"/>
    <property type="match status" value="1"/>
</dbReference>
<comment type="caution">
    <text evidence="9">The sequence shown here is derived from an EMBL/GenBank/DDBJ whole genome shotgun (WGS) entry which is preliminary data.</text>
</comment>
<dbReference type="Pfam" id="PF00861">
    <property type="entry name" value="Ribosomal_L18p"/>
    <property type="match status" value="1"/>
</dbReference>
<keyword evidence="4 8" id="KW-0689">Ribosomal protein</keyword>
<comment type="subunit">
    <text evidence="8">Part of the 50S ribosomal subunit; part of the 5S rRNA/L5/L18/L25 subcomplex. Contacts the 5S and 23S rRNAs.</text>
</comment>
<name>A0A7C4ZEU8_9DEIN</name>
<accession>A0A7C4ZEU8</accession>
<dbReference type="HAMAP" id="MF_01337_B">
    <property type="entry name" value="Ribosomal_uL18_B"/>
    <property type="match status" value="1"/>
</dbReference>
<comment type="similarity">
    <text evidence="1 8">Belongs to the universal ribosomal protein uL18 family.</text>
</comment>
<dbReference type="EMBL" id="DRPZ01000293">
    <property type="protein sequence ID" value="HGY10712.1"/>
    <property type="molecule type" value="Genomic_DNA"/>
</dbReference>
<proteinExistence type="inferred from homology"/>
<dbReference type="PANTHER" id="PTHR12899:SF3">
    <property type="entry name" value="LARGE RIBOSOMAL SUBUNIT PROTEIN UL18M"/>
    <property type="match status" value="1"/>
</dbReference>
<dbReference type="GO" id="GO:0008097">
    <property type="term" value="F:5S rRNA binding"/>
    <property type="evidence" value="ECO:0007669"/>
    <property type="project" value="TreeGrafter"/>
</dbReference>
<reference evidence="9" key="1">
    <citation type="journal article" date="2020" name="mSystems">
        <title>Genome- and Community-Level Interaction Insights into Carbon Utilization and Element Cycling Functions of Hydrothermarchaeota in Hydrothermal Sediment.</title>
        <authorList>
            <person name="Zhou Z."/>
            <person name="Liu Y."/>
            <person name="Xu W."/>
            <person name="Pan J."/>
            <person name="Luo Z.H."/>
            <person name="Li M."/>
        </authorList>
    </citation>
    <scope>NUCLEOTIDE SEQUENCE [LARGE SCALE GENOMIC DNA]</scope>
    <source>
        <strain evidence="9">HyVt-570</strain>
    </source>
</reference>
<keyword evidence="3 8" id="KW-0694">RNA-binding</keyword>